<protein>
    <submittedName>
        <fullName evidence="3">Unannotated protein</fullName>
    </submittedName>
</protein>
<proteinExistence type="predicted"/>
<dbReference type="InterPro" id="IPR001647">
    <property type="entry name" value="HTH_TetR"/>
</dbReference>
<evidence type="ECO:0000256" key="1">
    <source>
        <dbReference type="ARBA" id="ARBA00023125"/>
    </source>
</evidence>
<name>A0A6J7ETS5_9ZZZZ</name>
<reference evidence="3" key="1">
    <citation type="submission" date="2020-05" db="EMBL/GenBank/DDBJ databases">
        <authorList>
            <person name="Chiriac C."/>
            <person name="Salcher M."/>
            <person name="Ghai R."/>
            <person name="Kavagutti S V."/>
        </authorList>
    </citation>
    <scope>NUCLEOTIDE SEQUENCE</scope>
</reference>
<organism evidence="3">
    <name type="scientific">freshwater metagenome</name>
    <dbReference type="NCBI Taxonomy" id="449393"/>
    <lineage>
        <taxon>unclassified sequences</taxon>
        <taxon>metagenomes</taxon>
        <taxon>ecological metagenomes</taxon>
    </lineage>
</organism>
<accession>A0A6J7ETS5</accession>
<sequence length="194" mass="21520">MKRQLLERVVAYLAKHGLGEMSLRPMAAALETSPNRLVHHFGSKQELLTAALARAIELQVDEQNRWLSRDPSISQVNLLRKWWRWLNASQANLALARLGLEAATLEATQTGLTGEVRAEQIGVWRTEIEQRLLHEGVSPVDAVIEASLLKAMFTGLMVDLMATGDRLRLTRSLELGLSRVESRVAAAQTATHAP</sequence>
<feature type="domain" description="HTH tetR-type" evidence="2">
    <location>
        <begin position="1"/>
        <end position="59"/>
    </location>
</feature>
<keyword evidence="1" id="KW-0238">DNA-binding</keyword>
<dbReference type="InterPro" id="IPR009057">
    <property type="entry name" value="Homeodomain-like_sf"/>
</dbReference>
<dbReference type="SUPFAM" id="SSF46689">
    <property type="entry name" value="Homeodomain-like"/>
    <property type="match status" value="1"/>
</dbReference>
<dbReference type="GO" id="GO:0003677">
    <property type="term" value="F:DNA binding"/>
    <property type="evidence" value="ECO:0007669"/>
    <property type="project" value="UniProtKB-KW"/>
</dbReference>
<dbReference type="Gene3D" id="1.10.357.10">
    <property type="entry name" value="Tetracycline Repressor, domain 2"/>
    <property type="match status" value="1"/>
</dbReference>
<evidence type="ECO:0000259" key="2">
    <source>
        <dbReference type="PROSITE" id="PS50977"/>
    </source>
</evidence>
<dbReference type="PROSITE" id="PS50977">
    <property type="entry name" value="HTH_TETR_2"/>
    <property type="match status" value="1"/>
</dbReference>
<dbReference type="AlphaFoldDB" id="A0A6J7ETS5"/>
<gene>
    <name evidence="3" type="ORF">UFOPK3376_02405</name>
</gene>
<dbReference type="Pfam" id="PF00440">
    <property type="entry name" value="TetR_N"/>
    <property type="match status" value="1"/>
</dbReference>
<evidence type="ECO:0000313" key="3">
    <source>
        <dbReference type="EMBL" id="CAB4886897.1"/>
    </source>
</evidence>
<dbReference type="EMBL" id="CAFBLP010000076">
    <property type="protein sequence ID" value="CAB4886897.1"/>
    <property type="molecule type" value="Genomic_DNA"/>
</dbReference>